<dbReference type="OrthoDB" id="194358at2759"/>
<protein>
    <recommendedName>
        <fullName evidence="7">Kinesin light chain</fullName>
    </recommendedName>
</protein>
<dbReference type="VEuPathDB" id="FungiDB:FOC1_g10013403"/>
<dbReference type="Gene3D" id="1.20.5.340">
    <property type="match status" value="2"/>
</dbReference>
<dbReference type="Pfam" id="PF23397">
    <property type="entry name" value="DUF7104"/>
    <property type="match status" value="7"/>
</dbReference>
<dbReference type="InterPro" id="IPR053137">
    <property type="entry name" value="NLR-like"/>
</dbReference>
<dbReference type="VEuPathDB" id="FungiDB:FOC4_g10007489"/>
<dbReference type="Pfam" id="PF00931">
    <property type="entry name" value="NB-ARC"/>
    <property type="match status" value="1"/>
</dbReference>
<dbReference type="SUPFAM" id="SSF53474">
    <property type="entry name" value="alpha/beta-Hydrolases"/>
    <property type="match status" value="1"/>
</dbReference>
<evidence type="ECO:0008006" key="7">
    <source>
        <dbReference type="Google" id="ProtNLM"/>
    </source>
</evidence>
<dbReference type="VEuPathDB" id="FungiDB:FOMG_15524"/>
<dbReference type="Proteomes" id="UP000219369">
    <property type="component" value="Unassembled WGS sequence"/>
</dbReference>
<evidence type="ECO:0000313" key="5">
    <source>
        <dbReference type="EMBL" id="SCO84690.1"/>
    </source>
</evidence>
<comment type="similarity">
    <text evidence="1">Belongs to the putative lipase ROG1 family.</text>
</comment>
<evidence type="ECO:0000256" key="1">
    <source>
        <dbReference type="ARBA" id="ARBA00007920"/>
    </source>
</evidence>
<dbReference type="Pfam" id="PF13374">
    <property type="entry name" value="TPR_10"/>
    <property type="match status" value="1"/>
</dbReference>
<dbReference type="Gene3D" id="3.40.50.1580">
    <property type="entry name" value="Nucleoside phosphorylase domain"/>
    <property type="match status" value="1"/>
</dbReference>
<dbReference type="VEuPathDB" id="FungiDB:HZS61_007354"/>
<feature type="domain" description="NB-ARC" evidence="2">
    <location>
        <begin position="1284"/>
        <end position="1432"/>
    </location>
</feature>
<dbReference type="GO" id="GO:0009116">
    <property type="term" value="P:nucleoside metabolic process"/>
    <property type="evidence" value="ECO:0007669"/>
    <property type="project" value="InterPro"/>
</dbReference>
<dbReference type="VEuPathDB" id="FungiDB:FOIG_16828"/>
<feature type="domain" description="Heterokaryon incompatibility" evidence="4">
    <location>
        <begin position="345"/>
        <end position="503"/>
    </location>
</feature>
<dbReference type="InterPro" id="IPR055530">
    <property type="entry name" value="DUF7104"/>
</dbReference>
<dbReference type="Pfam" id="PF05057">
    <property type="entry name" value="DUF676"/>
    <property type="match status" value="1"/>
</dbReference>
<dbReference type="InterPro" id="IPR029058">
    <property type="entry name" value="AB_hydrolase_fold"/>
</dbReference>
<dbReference type="VEuPathDB" id="FungiDB:FOZG_00197"/>
<dbReference type="VEuPathDB" id="FungiDB:FOXG_14688"/>
<dbReference type="GO" id="GO:0043531">
    <property type="term" value="F:ADP binding"/>
    <property type="evidence" value="ECO:0007669"/>
    <property type="project" value="InterPro"/>
</dbReference>
<feature type="domain" description="DUF676" evidence="3">
    <location>
        <begin position="1063"/>
        <end position="1135"/>
    </location>
</feature>
<dbReference type="VEuPathDB" id="FungiDB:HZS61_002292"/>
<dbReference type="SUPFAM" id="SSF52540">
    <property type="entry name" value="P-loop containing nucleoside triphosphate hydrolases"/>
    <property type="match status" value="1"/>
</dbReference>
<dbReference type="VEuPathDB" id="FungiDB:FOIG_09080"/>
<dbReference type="VEuPathDB" id="FungiDB:FOXG_10972"/>
<dbReference type="SUPFAM" id="SSF48452">
    <property type="entry name" value="TPR-like"/>
    <property type="match status" value="1"/>
</dbReference>
<gene>
    <name evidence="5" type="ORF">FRV6_08817</name>
</gene>
<dbReference type="Gene3D" id="3.40.50.300">
    <property type="entry name" value="P-loop containing nucleotide triphosphate hydrolases"/>
    <property type="match status" value="1"/>
</dbReference>
<evidence type="ECO:0000259" key="2">
    <source>
        <dbReference type="Pfam" id="PF00931"/>
    </source>
</evidence>
<dbReference type="Pfam" id="PF13424">
    <property type="entry name" value="TPR_12"/>
    <property type="match status" value="1"/>
</dbReference>
<dbReference type="InterPro" id="IPR002182">
    <property type="entry name" value="NB-ARC"/>
</dbReference>
<evidence type="ECO:0000259" key="4">
    <source>
        <dbReference type="Pfam" id="PF06985"/>
    </source>
</evidence>
<dbReference type="GO" id="GO:0003824">
    <property type="term" value="F:catalytic activity"/>
    <property type="evidence" value="ECO:0007669"/>
    <property type="project" value="InterPro"/>
</dbReference>
<dbReference type="InterPro" id="IPR035994">
    <property type="entry name" value="Nucleoside_phosphorylase_sf"/>
</dbReference>
<dbReference type="InterPro" id="IPR011990">
    <property type="entry name" value="TPR-like_helical_dom_sf"/>
</dbReference>
<dbReference type="VEuPathDB" id="FungiDB:FOC4_g10013144"/>
<dbReference type="VEuPathDB" id="FungiDB:FOIG_00028"/>
<dbReference type="VEuPathDB" id="FungiDB:FOZG_17741"/>
<organism evidence="5 6">
    <name type="scientific">Fusarium oxysporum</name>
    <name type="common">Fusarium vascular wilt</name>
    <dbReference type="NCBI Taxonomy" id="5507"/>
    <lineage>
        <taxon>Eukaryota</taxon>
        <taxon>Fungi</taxon>
        <taxon>Dikarya</taxon>
        <taxon>Ascomycota</taxon>
        <taxon>Pezizomycotina</taxon>
        <taxon>Sordariomycetes</taxon>
        <taxon>Hypocreomycetidae</taxon>
        <taxon>Hypocreales</taxon>
        <taxon>Nectriaceae</taxon>
        <taxon>Fusarium</taxon>
        <taxon>Fusarium oxysporum species complex</taxon>
    </lineage>
</organism>
<dbReference type="VEuPathDB" id="FungiDB:FOMG_00191"/>
<name>A0A2H3TIY6_FUSOX</name>
<dbReference type="InterPro" id="IPR007751">
    <property type="entry name" value="DUF676_lipase-like"/>
</dbReference>
<dbReference type="VEuPathDB" id="FungiDB:FOXG_15699"/>
<dbReference type="Gene3D" id="1.25.40.10">
    <property type="entry name" value="Tetratricopeptide repeat domain"/>
    <property type="match status" value="2"/>
</dbReference>
<accession>A0A2H3TIY6</accession>
<evidence type="ECO:0000313" key="6">
    <source>
        <dbReference type="Proteomes" id="UP000219369"/>
    </source>
</evidence>
<sequence length="1739" mass="196985">MDSNCVQNYHVAWVFSSIDHHEIAVQFFDEVFHRHGSTSSDITFTLGRVGPHNIVAASVNHHNTLQQNGGDIIDCLLQEFPHIRTGFLVSTDGIAPANREIHIGDVVVGVGSSTNTGVIHFDSQKTVQQRRLFSVTTSRQPPGPVLMAAKDVRNQDNRDEWLQSLEANGLVGTIEKNREQSSIQSFGSEGLNKTRDPISRTGASKRCPKAVLGTIASSKQSLADPILVDSIGVENDILCFETTASAIKSSSFVVISGISRVSANLHPGLSPNTVCKITTSYLACLVRLINPEKLAFGVPIKDYFEYEAFDLDRPGFRLLRLEAGVGSVRCHLFQAYLDDESLIPYEALSYCWGSNHLTDRLVVNDKILFITSSLSEALPHLRSQDEDRILWIDAVCIDQNNIRERGHQVESMGRIYNRADCVLIWLGYVQHEINFLAMTLIRSKRIVPRDAWSWPEGDPKWPQVWEEVHAQLPRGYGSRMHQQCRIKSLMNQSWFNRVWILQEVANARKASIGCSEGWFDTKSFALAPKLLEVVTDTHSQAVIDIMPGPPRESSWWAENQNLCTLLWRFRESQASDPRDRVYALLGLASDMKTQHVITADYSKNEQDVLKDLASYLFDMDPSDTLLGRGIAELQKNIPTLSCMALERMILHGAQITAVRKFLQRQHGRVWLSESAIDYAWCVNPPMVEYFLKEPILNFVALGPIIQTSEPVKTVRLQEFIGQRRRVKITWNMIAFSRQNGIDLMSIVTREDRNDIEMTEPFIIDAVRQGSTSLRILLDRRGDKIEITEEIVKAAAQERVSALELLLDRRGDEIEITEGIVKTAARNRTDSLGLLLDRRGDEIEITEEIIKAAAWKGIDTLRLLLDRRGDEIEITEGIIKIAVQEGTAMLELLLDRRGDEIEITQSIVEQAVRSGSGSLKLLLDRRGEEIKITEEIIRLANTYEVNLLAFILEPGRDDIEITEAVVKADSQNRAPFDILHPNPTADTDEETTQAEVDIIAVHGLGSNVDWSWTWKDKARPGSPVNWLRDPDMLPRVIPKSRIMVYNYESRWHVNAPRTRLQLCGEELVRNLHAFRKGLQDRPVIFVGHSLGGLVIQHALLFADREDEFRYLPRHTSGFIALGSPFRGTKMHGVANFVARLLFLVGSHRGVLEALGYDNQLLRDKLQEFCRLRESTSIPTCCFFEAYDTDYGRRFGLPGLFRGMVVPEESACVPGWERSQLQTDHLKLNKFSGPLDRSFLAVSRQIFTMCNTAKNAVEDIAVSPRQHWMVPFERNEGFVGREDRTVIQGLGGIGKTQIALEVAFRLRDADPSCSVFWVPAVDATTFENAYRDIGQRLGVAGLDDDKADVETLVQAAMSREDTGRWLLIIDNADDLELMFGLGVLAQYLPYSTNGSILFTTRTREVTERLDIYAAGIIEPTKMKREEAREMLQARLREDQVPDRTSTDSLLDFLDDLPLAIRQASAYMFKTGISTARYLEYCLSSDATLVKLLSREFEDRGRYDRIKNPVATTWLISFKHISRDSPRAGEYLEFMCFLAERDIPISLLPPASDEMETEEAVGTLEAYGFIARREEGESLDMHRLVRLAMWNWLREEGQARQRYCDVVQRLDEVFPFPKHENREIWMRYMAHAQRVVESDEECEDEEMMLGLLFNVAAALSIQGRYEGAAKLYRETLEMTEKVLGKEHPSTLSSMNNLATVLGKEHPSTLSSMNNLASVLRKIGKYKEAEKMHRKTGMHEEAR</sequence>
<dbReference type="EMBL" id="FMJY01000005">
    <property type="protein sequence ID" value="SCO84690.1"/>
    <property type="molecule type" value="Genomic_DNA"/>
</dbReference>
<dbReference type="InterPro" id="IPR027417">
    <property type="entry name" value="P-loop_NTPase"/>
</dbReference>
<dbReference type="Gene3D" id="3.40.50.1820">
    <property type="entry name" value="alpha/beta hydrolase"/>
    <property type="match status" value="1"/>
</dbReference>
<dbReference type="PANTHER" id="PTHR46082:SF6">
    <property type="entry name" value="AAA+ ATPASE DOMAIN-CONTAINING PROTEIN-RELATED"/>
    <property type="match status" value="1"/>
</dbReference>
<proteinExistence type="inferred from homology"/>
<dbReference type="Pfam" id="PF06985">
    <property type="entry name" value="HET"/>
    <property type="match status" value="1"/>
</dbReference>
<dbReference type="VEuPathDB" id="FungiDB:HZS61_002668"/>
<reference evidence="6" key="1">
    <citation type="submission" date="2016-09" db="EMBL/GenBank/DDBJ databases">
        <authorList>
            <person name="Guldener U."/>
        </authorList>
    </citation>
    <scope>NUCLEOTIDE SEQUENCE [LARGE SCALE GENOMIC DNA]</scope>
    <source>
        <strain evidence="6">V64-1</strain>
    </source>
</reference>
<dbReference type="InterPro" id="IPR010730">
    <property type="entry name" value="HET"/>
</dbReference>
<dbReference type="PANTHER" id="PTHR46082">
    <property type="entry name" value="ATP/GTP-BINDING PROTEIN-RELATED"/>
    <property type="match status" value="1"/>
</dbReference>
<evidence type="ECO:0000259" key="3">
    <source>
        <dbReference type="Pfam" id="PF05057"/>
    </source>
</evidence>